<accession>A0AAV4V5W4</accession>
<sequence>MWILNKDNRNLCIRLVTVYPVLRQAPLTKSKCVFNGQLRTWEFKLIKRRLVVIMIDLELRCLFTVLNTMREKLIRRCCTLILPILGMR</sequence>
<keyword evidence="2" id="KW-1185">Reference proteome</keyword>
<organism evidence="1 2">
    <name type="scientific">Caerostris extrusa</name>
    <name type="common">Bark spider</name>
    <name type="synonym">Caerostris bankana</name>
    <dbReference type="NCBI Taxonomy" id="172846"/>
    <lineage>
        <taxon>Eukaryota</taxon>
        <taxon>Metazoa</taxon>
        <taxon>Ecdysozoa</taxon>
        <taxon>Arthropoda</taxon>
        <taxon>Chelicerata</taxon>
        <taxon>Arachnida</taxon>
        <taxon>Araneae</taxon>
        <taxon>Araneomorphae</taxon>
        <taxon>Entelegynae</taxon>
        <taxon>Araneoidea</taxon>
        <taxon>Araneidae</taxon>
        <taxon>Caerostris</taxon>
    </lineage>
</organism>
<name>A0AAV4V5W4_CAEEX</name>
<protein>
    <submittedName>
        <fullName evidence="1">Uncharacterized protein</fullName>
    </submittedName>
</protein>
<gene>
    <name evidence="1" type="ORF">CEXT_793161</name>
</gene>
<comment type="caution">
    <text evidence="1">The sequence shown here is derived from an EMBL/GenBank/DDBJ whole genome shotgun (WGS) entry which is preliminary data.</text>
</comment>
<proteinExistence type="predicted"/>
<dbReference type="EMBL" id="BPLR01013982">
    <property type="protein sequence ID" value="GIY65330.1"/>
    <property type="molecule type" value="Genomic_DNA"/>
</dbReference>
<dbReference type="Proteomes" id="UP001054945">
    <property type="component" value="Unassembled WGS sequence"/>
</dbReference>
<reference evidence="1 2" key="1">
    <citation type="submission" date="2021-06" db="EMBL/GenBank/DDBJ databases">
        <title>Caerostris extrusa draft genome.</title>
        <authorList>
            <person name="Kono N."/>
            <person name="Arakawa K."/>
        </authorList>
    </citation>
    <scope>NUCLEOTIDE SEQUENCE [LARGE SCALE GENOMIC DNA]</scope>
</reference>
<evidence type="ECO:0000313" key="1">
    <source>
        <dbReference type="EMBL" id="GIY65330.1"/>
    </source>
</evidence>
<evidence type="ECO:0000313" key="2">
    <source>
        <dbReference type="Proteomes" id="UP001054945"/>
    </source>
</evidence>
<dbReference type="AlphaFoldDB" id="A0AAV4V5W4"/>